<feature type="signal peptide" evidence="2">
    <location>
        <begin position="1"/>
        <end position="25"/>
    </location>
</feature>
<organism evidence="3 4">
    <name type="scientific">Gordonia lacunae</name>
    <dbReference type="NCBI Taxonomy" id="417102"/>
    <lineage>
        <taxon>Bacteria</taxon>
        <taxon>Bacillati</taxon>
        <taxon>Actinomycetota</taxon>
        <taxon>Actinomycetes</taxon>
        <taxon>Mycobacteriales</taxon>
        <taxon>Gordoniaceae</taxon>
        <taxon>Gordonia</taxon>
    </lineage>
</organism>
<dbReference type="OrthoDB" id="9968870at2"/>
<dbReference type="RefSeq" id="WP_086537635.1">
    <property type="nucleotide sequence ID" value="NZ_NGFO01000043.1"/>
</dbReference>
<accession>A0A243Q573</accession>
<keyword evidence="2" id="KW-0732">Signal</keyword>
<dbReference type="PROSITE" id="PS51257">
    <property type="entry name" value="PROKAR_LIPOPROTEIN"/>
    <property type="match status" value="1"/>
</dbReference>
<dbReference type="AlphaFoldDB" id="A0A243Q573"/>
<proteinExistence type="predicted"/>
<sequence length="188" mass="17885">MISSTRSLIGAGALALAASAAIAIAGCSSDTGTASESASSVARALSGSAAVSHPTRPADTPQVAPPTPGAGTDPGGDIDTGQSPPGAAGSSAAASSGPSGERPVDPNEPSAAGTFCGDGYNGLAVFTFGPDCPTAMTVQAAFGARLAAGDTGTFALDAAGQRWICGEGTAPVPYLECSSNIGAVRLAS</sequence>
<name>A0A243Q573_9ACTN</name>
<protein>
    <submittedName>
        <fullName evidence="3">Uncharacterized protein</fullName>
    </submittedName>
</protein>
<reference evidence="3 4" key="1">
    <citation type="submission" date="2017-05" db="EMBL/GenBank/DDBJ databases">
        <title>Biotechnological potential of actinobacteria isolated from South African environments.</title>
        <authorList>
            <person name="Le Roes-Hill M."/>
            <person name="Prins A."/>
            <person name="Durrell K.A."/>
        </authorList>
    </citation>
    <scope>NUCLEOTIDE SEQUENCE [LARGE SCALE GENOMIC DNA]</scope>
    <source>
        <strain evidence="3">BS2</strain>
    </source>
</reference>
<evidence type="ECO:0000313" key="4">
    <source>
        <dbReference type="Proteomes" id="UP000194632"/>
    </source>
</evidence>
<feature type="region of interest" description="Disordered" evidence="1">
    <location>
        <begin position="45"/>
        <end position="111"/>
    </location>
</feature>
<feature type="compositionally biased region" description="Low complexity" evidence="1">
    <location>
        <begin position="69"/>
        <end position="100"/>
    </location>
</feature>
<dbReference type="Proteomes" id="UP000194632">
    <property type="component" value="Unassembled WGS sequence"/>
</dbReference>
<evidence type="ECO:0000256" key="1">
    <source>
        <dbReference type="SAM" id="MobiDB-lite"/>
    </source>
</evidence>
<feature type="chain" id="PRO_5039517944" evidence="2">
    <location>
        <begin position="26"/>
        <end position="188"/>
    </location>
</feature>
<keyword evidence="4" id="KW-1185">Reference proteome</keyword>
<evidence type="ECO:0000256" key="2">
    <source>
        <dbReference type="SAM" id="SignalP"/>
    </source>
</evidence>
<evidence type="ECO:0000313" key="3">
    <source>
        <dbReference type="EMBL" id="OUC76005.1"/>
    </source>
</evidence>
<gene>
    <name evidence="3" type="ORF">CA982_23940</name>
</gene>
<comment type="caution">
    <text evidence="3">The sequence shown here is derived from an EMBL/GenBank/DDBJ whole genome shotgun (WGS) entry which is preliminary data.</text>
</comment>
<dbReference type="EMBL" id="NGFO01000043">
    <property type="protein sequence ID" value="OUC76005.1"/>
    <property type="molecule type" value="Genomic_DNA"/>
</dbReference>